<dbReference type="GO" id="GO:0032259">
    <property type="term" value="P:methylation"/>
    <property type="evidence" value="ECO:0007669"/>
    <property type="project" value="UniProtKB-KW"/>
</dbReference>
<evidence type="ECO:0000259" key="1">
    <source>
        <dbReference type="Pfam" id="PF05050"/>
    </source>
</evidence>
<gene>
    <name evidence="2" type="ORF">SAMN04488109_2258</name>
</gene>
<proteinExistence type="predicted"/>
<evidence type="ECO:0000313" key="2">
    <source>
        <dbReference type="EMBL" id="SHG87391.1"/>
    </source>
</evidence>
<organism evidence="2 3">
    <name type="scientific">Chryseolinea serpens</name>
    <dbReference type="NCBI Taxonomy" id="947013"/>
    <lineage>
        <taxon>Bacteria</taxon>
        <taxon>Pseudomonadati</taxon>
        <taxon>Bacteroidota</taxon>
        <taxon>Cytophagia</taxon>
        <taxon>Cytophagales</taxon>
        <taxon>Fulvivirgaceae</taxon>
        <taxon>Chryseolinea</taxon>
    </lineage>
</organism>
<dbReference type="OrthoDB" id="9812600at2"/>
<dbReference type="EMBL" id="FQWQ01000001">
    <property type="protein sequence ID" value="SHG87391.1"/>
    <property type="molecule type" value="Genomic_DNA"/>
</dbReference>
<dbReference type="InterPro" id="IPR052514">
    <property type="entry name" value="SAM-dependent_MTase"/>
</dbReference>
<accession>A0A1M5ND12</accession>
<dbReference type="AlphaFoldDB" id="A0A1M5ND12"/>
<keyword evidence="2" id="KW-0489">Methyltransferase</keyword>
<dbReference type="PANTHER" id="PTHR34203">
    <property type="entry name" value="METHYLTRANSFERASE, FKBM FAMILY PROTEIN"/>
    <property type="match status" value="1"/>
</dbReference>
<name>A0A1M5ND12_9BACT</name>
<dbReference type="STRING" id="947013.SAMN04488109_2258"/>
<dbReference type="InterPro" id="IPR006342">
    <property type="entry name" value="FkbM_mtfrase"/>
</dbReference>
<dbReference type="Pfam" id="PF05050">
    <property type="entry name" value="Methyltransf_21"/>
    <property type="match status" value="1"/>
</dbReference>
<protein>
    <submittedName>
        <fullName evidence="2">Methyltransferase, FkbM family</fullName>
    </submittedName>
</protein>
<dbReference type="InterPro" id="IPR029063">
    <property type="entry name" value="SAM-dependent_MTases_sf"/>
</dbReference>
<dbReference type="RefSeq" id="WP_073133696.1">
    <property type="nucleotide sequence ID" value="NZ_FQWQ01000001.1"/>
</dbReference>
<dbReference type="GO" id="GO:0008168">
    <property type="term" value="F:methyltransferase activity"/>
    <property type="evidence" value="ECO:0007669"/>
    <property type="project" value="UniProtKB-KW"/>
</dbReference>
<reference evidence="2 3" key="1">
    <citation type="submission" date="2016-11" db="EMBL/GenBank/DDBJ databases">
        <authorList>
            <person name="Jaros S."/>
            <person name="Januszkiewicz K."/>
            <person name="Wedrychowicz H."/>
        </authorList>
    </citation>
    <scope>NUCLEOTIDE SEQUENCE [LARGE SCALE GENOMIC DNA]</scope>
    <source>
        <strain evidence="2 3">DSM 24574</strain>
    </source>
</reference>
<dbReference type="Proteomes" id="UP000184212">
    <property type="component" value="Unassembled WGS sequence"/>
</dbReference>
<feature type="domain" description="Methyltransferase FkbM" evidence="1">
    <location>
        <begin position="113"/>
        <end position="271"/>
    </location>
</feature>
<dbReference type="PANTHER" id="PTHR34203:SF15">
    <property type="entry name" value="SLL1173 PROTEIN"/>
    <property type="match status" value="1"/>
</dbReference>
<dbReference type="NCBIfam" id="TIGR01444">
    <property type="entry name" value="fkbM_fam"/>
    <property type="match status" value="1"/>
</dbReference>
<sequence length="284" mass="32665">MKERKQYLLYILRQYSFGELILLATALATDFVWHKLPVYLLRTRRSFSRYRSLGIATRREKEHTVLSFEGQQIYLRRDSSDFMVFDQIMLEEEFKPFVQLIAEEGIVIRNIIDCGANIGLTLLYFSRKFPGCSVLALEPEPENFRQLSRNIKANDLDRVRPVQVGVWSKKALLEHDVSFCHAKDWAFSVRESSQGAGSIAVDTLDNIMSEHDFPDVDYIKMDVEGSEFELFRNLGSWGKALSKAKVISIEVHEKKGPMTEIEDLLIAAGFKVKRFGELLVGTRT</sequence>
<evidence type="ECO:0000313" key="3">
    <source>
        <dbReference type="Proteomes" id="UP000184212"/>
    </source>
</evidence>
<keyword evidence="3" id="KW-1185">Reference proteome</keyword>
<dbReference type="SUPFAM" id="SSF53335">
    <property type="entry name" value="S-adenosyl-L-methionine-dependent methyltransferases"/>
    <property type="match status" value="1"/>
</dbReference>
<keyword evidence="2" id="KW-0808">Transferase</keyword>
<dbReference type="Gene3D" id="3.40.50.150">
    <property type="entry name" value="Vaccinia Virus protein VP39"/>
    <property type="match status" value="1"/>
</dbReference>